<dbReference type="Gene3D" id="3.30.465.10">
    <property type="match status" value="1"/>
</dbReference>
<evidence type="ECO:0000259" key="6">
    <source>
        <dbReference type="PROSITE" id="PS51387"/>
    </source>
</evidence>
<dbReference type="HOGENOM" id="CLU_018354_10_1_1"/>
<evidence type="ECO:0000313" key="7">
    <source>
        <dbReference type="EMBL" id="EJT72916.1"/>
    </source>
</evidence>
<dbReference type="InterPro" id="IPR016169">
    <property type="entry name" value="FAD-bd_PCMH_sub2"/>
</dbReference>
<dbReference type="EMBL" id="GL385399">
    <property type="protein sequence ID" value="EJT72916.1"/>
    <property type="molecule type" value="Genomic_DNA"/>
</dbReference>
<gene>
    <name evidence="8" type="primary">20350225</name>
    <name evidence="7" type="ORF">GGTG_09767</name>
</gene>
<dbReference type="InterPro" id="IPR050416">
    <property type="entry name" value="FAD-linked_Oxidoreductase"/>
</dbReference>
<dbReference type="OrthoDB" id="415825at2759"/>
<reference evidence="7" key="2">
    <citation type="submission" date="2010-07" db="EMBL/GenBank/DDBJ databases">
        <authorList>
            <consortium name="The Broad Institute Genome Sequencing Platform"/>
            <consortium name="Broad Institute Genome Sequencing Center for Infectious Disease"/>
            <person name="Ma L.-J."/>
            <person name="Dead R."/>
            <person name="Young S."/>
            <person name="Zeng Q."/>
            <person name="Koehrsen M."/>
            <person name="Alvarado L."/>
            <person name="Berlin A."/>
            <person name="Chapman S.B."/>
            <person name="Chen Z."/>
            <person name="Freedman E."/>
            <person name="Gellesch M."/>
            <person name="Goldberg J."/>
            <person name="Griggs A."/>
            <person name="Gujja S."/>
            <person name="Heilman E.R."/>
            <person name="Heiman D."/>
            <person name="Hepburn T."/>
            <person name="Howarth C."/>
            <person name="Jen D."/>
            <person name="Larson L."/>
            <person name="Mehta T."/>
            <person name="Neiman D."/>
            <person name="Pearson M."/>
            <person name="Roberts A."/>
            <person name="Saif S."/>
            <person name="Shea T."/>
            <person name="Shenoy N."/>
            <person name="Sisk P."/>
            <person name="Stolte C."/>
            <person name="Sykes S."/>
            <person name="Walk T."/>
            <person name="White J."/>
            <person name="Yandava C."/>
            <person name="Haas B."/>
            <person name="Nusbaum C."/>
            <person name="Birren B."/>
        </authorList>
    </citation>
    <scope>NUCLEOTIDE SEQUENCE</scope>
    <source>
        <strain evidence="7">R3-111a-1</strain>
    </source>
</reference>
<dbReference type="VEuPathDB" id="FungiDB:GGTG_09767"/>
<evidence type="ECO:0000313" key="8">
    <source>
        <dbReference type="EnsemblFungi" id="EJT72916"/>
    </source>
</evidence>
<sequence length="558" mass="60066">MFFSPLPYLLSFHFLPLRAVPKPKMGNNPSSLQSCLNQVCAGQTGCVGYPAFNGDPLYQVAWVKPYNLDSSAAVNPVAVVRPRTTEQVAGVVKCAAADNKKVQAKSGGHSYGNYGLGGPGATDVVAIDMTNFQKFEMDKSSWKATIGAGHKLGKVSELLYKNGGRAMAHGVCPGVGIGGHATIGGLGAMSRMWGSSLDHVLEVEVVTADGKIQRASETQNSDLFFAIKGAGGSFGVVTEFVMKTHASFGETVQYMYSFTFTSMRDQWRTYKAWQDLIGDPKLDRRFGSQIIITPLGCIIQGTFFGSRSEFDATGIASKLPSTRNSTLQARDWLGTLTHNAESEALYISNLAAPFYSKSLGFRQEDLLSEDAIKSMFNYIADTSSGTLVWAIIFDLEGGAINDVAMNATAYAHRDKTMFYQSYAVGLPKVSSTTRSFLTGFHDRIVKSIPSQSDVATLYAGYVDPGLGANAQPQYWGSNYPALQQIKAKWDPKDVFRNYQSVKPASGSSSDNAASTSTGTNGGGDPRETGTPRKDNGAPRSSTRWLFLALVSVVAQLLV</sequence>
<feature type="region of interest" description="Disordered" evidence="5">
    <location>
        <begin position="500"/>
        <end position="539"/>
    </location>
</feature>
<dbReference type="SUPFAM" id="SSF56176">
    <property type="entry name" value="FAD-binding/transporter-associated domain-like"/>
    <property type="match status" value="1"/>
</dbReference>
<keyword evidence="9" id="KW-1185">Reference proteome</keyword>
<dbReference type="PANTHER" id="PTHR42973">
    <property type="entry name" value="BINDING OXIDOREDUCTASE, PUTATIVE (AFU_ORTHOLOGUE AFUA_1G17690)-RELATED"/>
    <property type="match status" value="1"/>
</dbReference>
<dbReference type="InterPro" id="IPR036318">
    <property type="entry name" value="FAD-bd_PCMH-like_sf"/>
</dbReference>
<reference evidence="7" key="3">
    <citation type="submission" date="2010-09" db="EMBL/GenBank/DDBJ databases">
        <title>Annotation of Gaeumannomyces graminis var. tritici R3-111a-1.</title>
        <authorList>
            <consortium name="The Broad Institute Genome Sequencing Platform"/>
            <person name="Ma L.-J."/>
            <person name="Dead R."/>
            <person name="Young S.K."/>
            <person name="Zeng Q."/>
            <person name="Gargeya S."/>
            <person name="Fitzgerald M."/>
            <person name="Haas B."/>
            <person name="Abouelleil A."/>
            <person name="Alvarado L."/>
            <person name="Arachchi H.M."/>
            <person name="Berlin A."/>
            <person name="Brown A."/>
            <person name="Chapman S.B."/>
            <person name="Chen Z."/>
            <person name="Dunbar C."/>
            <person name="Freedman E."/>
            <person name="Gearin G."/>
            <person name="Gellesch M."/>
            <person name="Goldberg J."/>
            <person name="Griggs A."/>
            <person name="Gujja S."/>
            <person name="Heiman D."/>
            <person name="Howarth C."/>
            <person name="Larson L."/>
            <person name="Lui A."/>
            <person name="MacDonald P.J.P."/>
            <person name="Mehta T."/>
            <person name="Montmayeur A."/>
            <person name="Murphy C."/>
            <person name="Neiman D."/>
            <person name="Pearson M."/>
            <person name="Priest M."/>
            <person name="Roberts A."/>
            <person name="Saif S."/>
            <person name="Shea T."/>
            <person name="Shenoy N."/>
            <person name="Sisk P."/>
            <person name="Stolte C."/>
            <person name="Sykes S."/>
            <person name="Yandava C."/>
            <person name="Wortman J."/>
            <person name="Nusbaum C."/>
            <person name="Birren B."/>
        </authorList>
    </citation>
    <scope>NUCLEOTIDE SEQUENCE</scope>
    <source>
        <strain evidence="7">R3-111a-1</strain>
    </source>
</reference>
<reference evidence="8" key="4">
    <citation type="journal article" date="2015" name="G3 (Bethesda)">
        <title>Genome sequences of three phytopathogenic species of the Magnaporthaceae family of fungi.</title>
        <authorList>
            <person name="Okagaki L.H."/>
            <person name="Nunes C.C."/>
            <person name="Sailsbery J."/>
            <person name="Clay B."/>
            <person name="Brown D."/>
            <person name="John T."/>
            <person name="Oh Y."/>
            <person name="Young N."/>
            <person name="Fitzgerald M."/>
            <person name="Haas B.J."/>
            <person name="Zeng Q."/>
            <person name="Young S."/>
            <person name="Adiconis X."/>
            <person name="Fan L."/>
            <person name="Levin J.Z."/>
            <person name="Mitchell T.K."/>
            <person name="Okubara P.A."/>
            <person name="Farman M.L."/>
            <person name="Kohn L.M."/>
            <person name="Birren B."/>
            <person name="Ma L.-J."/>
            <person name="Dean R.A."/>
        </authorList>
    </citation>
    <scope>NUCLEOTIDE SEQUENCE</scope>
    <source>
        <strain evidence="8">R3-111a-1</strain>
    </source>
</reference>
<dbReference type="InterPro" id="IPR012951">
    <property type="entry name" value="BBE"/>
</dbReference>
<name>J3P8D3_GAET3</name>
<evidence type="ECO:0000256" key="2">
    <source>
        <dbReference type="ARBA" id="ARBA00022630"/>
    </source>
</evidence>
<keyword evidence="3" id="KW-0274">FAD</keyword>
<dbReference type="Pfam" id="PF08031">
    <property type="entry name" value="BBE"/>
    <property type="match status" value="1"/>
</dbReference>
<dbReference type="RefSeq" id="XP_009225890.1">
    <property type="nucleotide sequence ID" value="XM_009227626.1"/>
</dbReference>
<evidence type="ECO:0000256" key="1">
    <source>
        <dbReference type="ARBA" id="ARBA00005466"/>
    </source>
</evidence>
<keyword evidence="4" id="KW-0560">Oxidoreductase</keyword>
<proteinExistence type="inferred from homology"/>
<keyword evidence="2" id="KW-0285">Flavoprotein</keyword>
<feature type="domain" description="FAD-binding PCMH-type" evidence="6">
    <location>
        <begin position="72"/>
        <end position="247"/>
    </location>
</feature>
<dbReference type="Proteomes" id="UP000006039">
    <property type="component" value="Unassembled WGS sequence"/>
</dbReference>
<reference evidence="8" key="5">
    <citation type="submission" date="2018-04" db="UniProtKB">
        <authorList>
            <consortium name="EnsemblFungi"/>
        </authorList>
    </citation>
    <scope>IDENTIFICATION</scope>
    <source>
        <strain evidence="8">R3-111a-1</strain>
    </source>
</reference>
<protein>
    <recommendedName>
        <fullName evidence="6">FAD-binding PCMH-type domain-containing protein</fullName>
    </recommendedName>
</protein>
<feature type="compositionally biased region" description="Low complexity" evidence="5">
    <location>
        <begin position="504"/>
        <end position="518"/>
    </location>
</feature>
<evidence type="ECO:0000256" key="5">
    <source>
        <dbReference type="SAM" id="MobiDB-lite"/>
    </source>
</evidence>
<evidence type="ECO:0000256" key="3">
    <source>
        <dbReference type="ARBA" id="ARBA00022827"/>
    </source>
</evidence>
<dbReference type="PROSITE" id="PS51387">
    <property type="entry name" value="FAD_PCMH"/>
    <property type="match status" value="1"/>
</dbReference>
<dbReference type="GeneID" id="20350225"/>
<dbReference type="STRING" id="644352.J3P8D3"/>
<dbReference type="AlphaFoldDB" id="J3P8D3"/>
<accession>J3P8D3</accession>
<dbReference type="InterPro" id="IPR006094">
    <property type="entry name" value="Oxid_FAD_bind_N"/>
</dbReference>
<dbReference type="EnsemblFungi" id="EJT72916">
    <property type="protein sequence ID" value="EJT72916"/>
    <property type="gene ID" value="GGTG_09767"/>
</dbReference>
<comment type="similarity">
    <text evidence="1">Belongs to the oxygen-dependent FAD-linked oxidoreductase family.</text>
</comment>
<evidence type="ECO:0000313" key="9">
    <source>
        <dbReference type="Proteomes" id="UP000006039"/>
    </source>
</evidence>
<dbReference type="PANTHER" id="PTHR42973:SF17">
    <property type="entry name" value="OXIDASE, PUTATIVE (AFU_ORTHOLOGUE AFUA_6G14340)-RELATED"/>
    <property type="match status" value="1"/>
</dbReference>
<evidence type="ECO:0000256" key="4">
    <source>
        <dbReference type="ARBA" id="ARBA00023002"/>
    </source>
</evidence>
<feature type="compositionally biased region" description="Basic and acidic residues" evidence="5">
    <location>
        <begin position="524"/>
        <end position="536"/>
    </location>
</feature>
<dbReference type="Gene3D" id="3.40.462.20">
    <property type="match status" value="1"/>
</dbReference>
<organism evidence="7">
    <name type="scientific">Gaeumannomyces tritici (strain R3-111a-1)</name>
    <name type="common">Wheat and barley take-all root rot fungus</name>
    <name type="synonym">Gaeumannomyces graminis var. tritici</name>
    <dbReference type="NCBI Taxonomy" id="644352"/>
    <lineage>
        <taxon>Eukaryota</taxon>
        <taxon>Fungi</taxon>
        <taxon>Dikarya</taxon>
        <taxon>Ascomycota</taxon>
        <taxon>Pezizomycotina</taxon>
        <taxon>Sordariomycetes</taxon>
        <taxon>Sordariomycetidae</taxon>
        <taxon>Magnaporthales</taxon>
        <taxon>Magnaporthaceae</taxon>
        <taxon>Gaeumannomyces</taxon>
    </lineage>
</organism>
<dbReference type="GO" id="GO:0016491">
    <property type="term" value="F:oxidoreductase activity"/>
    <property type="evidence" value="ECO:0007669"/>
    <property type="project" value="UniProtKB-KW"/>
</dbReference>
<dbReference type="InterPro" id="IPR016166">
    <property type="entry name" value="FAD-bd_PCMH"/>
</dbReference>
<dbReference type="Pfam" id="PF01565">
    <property type="entry name" value="FAD_binding_4"/>
    <property type="match status" value="1"/>
</dbReference>
<dbReference type="GO" id="GO:0071949">
    <property type="term" value="F:FAD binding"/>
    <property type="evidence" value="ECO:0007669"/>
    <property type="project" value="InterPro"/>
</dbReference>
<dbReference type="eggNOG" id="ENOG502QVGN">
    <property type="taxonomic scope" value="Eukaryota"/>
</dbReference>
<reference evidence="9" key="1">
    <citation type="submission" date="2010-07" db="EMBL/GenBank/DDBJ databases">
        <title>The genome sequence of Gaeumannomyces graminis var. tritici strain R3-111a-1.</title>
        <authorList>
            <consortium name="The Broad Institute Genome Sequencing Platform"/>
            <person name="Ma L.-J."/>
            <person name="Dead R."/>
            <person name="Young S."/>
            <person name="Zeng Q."/>
            <person name="Koehrsen M."/>
            <person name="Alvarado L."/>
            <person name="Berlin A."/>
            <person name="Chapman S.B."/>
            <person name="Chen Z."/>
            <person name="Freedman E."/>
            <person name="Gellesch M."/>
            <person name="Goldberg J."/>
            <person name="Griggs A."/>
            <person name="Gujja S."/>
            <person name="Heilman E.R."/>
            <person name="Heiman D."/>
            <person name="Hepburn T."/>
            <person name="Howarth C."/>
            <person name="Jen D."/>
            <person name="Larson L."/>
            <person name="Mehta T."/>
            <person name="Neiman D."/>
            <person name="Pearson M."/>
            <person name="Roberts A."/>
            <person name="Saif S."/>
            <person name="Shea T."/>
            <person name="Shenoy N."/>
            <person name="Sisk P."/>
            <person name="Stolte C."/>
            <person name="Sykes S."/>
            <person name="Walk T."/>
            <person name="White J."/>
            <person name="Yandava C."/>
            <person name="Haas B."/>
            <person name="Nusbaum C."/>
            <person name="Birren B."/>
        </authorList>
    </citation>
    <scope>NUCLEOTIDE SEQUENCE [LARGE SCALE GENOMIC DNA]</scope>
    <source>
        <strain evidence="9">R3-111a-1</strain>
    </source>
</reference>